<keyword evidence="1 3" id="KW-0853">WD repeat</keyword>
<dbReference type="InterPro" id="IPR001680">
    <property type="entry name" value="WD40_rpt"/>
</dbReference>
<dbReference type="PROSITE" id="PS50294">
    <property type="entry name" value="WD_REPEATS_REGION"/>
    <property type="match status" value="1"/>
</dbReference>
<dbReference type="RefSeq" id="XP_049179788.1">
    <property type="nucleotide sequence ID" value="XM_049324511.1"/>
</dbReference>
<dbReference type="Pfam" id="PF00400">
    <property type="entry name" value="WD40"/>
    <property type="match status" value="2"/>
</dbReference>
<evidence type="ECO:0000256" key="4">
    <source>
        <dbReference type="SAM" id="MobiDB-lite"/>
    </source>
</evidence>
<evidence type="ECO:0000313" key="6">
    <source>
        <dbReference type="Proteomes" id="UP001202479"/>
    </source>
</evidence>
<keyword evidence="6" id="KW-1185">Reference proteome</keyword>
<evidence type="ECO:0000313" key="5">
    <source>
        <dbReference type="EMBL" id="KAI3404043.2"/>
    </source>
</evidence>
<dbReference type="InterPro" id="IPR039328">
    <property type="entry name" value="WDR89"/>
</dbReference>
<dbReference type="Gene3D" id="2.130.10.10">
    <property type="entry name" value="YVTN repeat-like/Quinoprotein amine dehydrogenase"/>
    <property type="match status" value="1"/>
</dbReference>
<feature type="repeat" description="WD" evidence="3">
    <location>
        <begin position="145"/>
        <end position="187"/>
    </location>
</feature>
<evidence type="ECO:0000256" key="3">
    <source>
        <dbReference type="PROSITE-ProRule" id="PRU00221"/>
    </source>
</evidence>
<feature type="region of interest" description="Disordered" evidence="4">
    <location>
        <begin position="336"/>
        <end position="370"/>
    </location>
</feature>
<protein>
    <recommendedName>
        <fullName evidence="7">WD repeat-containing protein 89</fullName>
    </recommendedName>
</protein>
<dbReference type="InterPro" id="IPR015943">
    <property type="entry name" value="WD40/YVTN_repeat-like_dom_sf"/>
</dbReference>
<evidence type="ECO:0000256" key="1">
    <source>
        <dbReference type="ARBA" id="ARBA00022574"/>
    </source>
</evidence>
<reference evidence="5" key="1">
    <citation type="journal article" date="2022" name="DNA Res.">
        <title>Genome analysis of five recently described species of the CUG-Ser clade uncovers Candida theae as a new hybrid lineage with pathogenic potential in the Candida parapsilosis species complex.</title>
        <authorList>
            <person name="Mixao V."/>
            <person name="Del Olmo V."/>
            <person name="Hegedusova E."/>
            <person name="Saus E."/>
            <person name="Pryszcz L."/>
            <person name="Cillingova A."/>
            <person name="Nosek J."/>
            <person name="Gabaldon T."/>
        </authorList>
    </citation>
    <scope>NUCLEOTIDE SEQUENCE</scope>
    <source>
        <strain evidence="5">CBS 10844</strain>
    </source>
</reference>
<dbReference type="PANTHER" id="PTHR22889:SF0">
    <property type="entry name" value="WD REPEAT-CONTAINING PROTEIN 89"/>
    <property type="match status" value="1"/>
</dbReference>
<feature type="compositionally biased region" description="Basic and acidic residues" evidence="4">
    <location>
        <begin position="345"/>
        <end position="361"/>
    </location>
</feature>
<dbReference type="EMBL" id="JAHUZD010000109">
    <property type="protein sequence ID" value="KAI3404043.2"/>
    <property type="molecule type" value="Genomic_DNA"/>
</dbReference>
<dbReference type="SUPFAM" id="SSF50978">
    <property type="entry name" value="WD40 repeat-like"/>
    <property type="match status" value="1"/>
</dbReference>
<sequence>MGAKCIFTWSTTKVDNWVLKLGLLSNDKFIASTSSGSLAGYSLSKLASTSFISGDEMAHESSINDMKVINESTIVSCSTDGVNIWDIRAANKLVSSMTNSKNSNFLSLAYKDGLLAGGTELSGTDAEVHIWDIRNSNNSIVKSFVDSHSDDVTALEFHPTLKQYLMSGSTDGYVNIYDISKPDEDDALHQVINFGSVHSCHFLSESRVSILTHIETLMFHDMNNTNYEDSASANFVDLGDLRVKWPNNSYVVDLYPSGYIAYGNNESESLYILPFNPKKEQFKESKKIELLGAHGKEIVRDVLAIPNTTQCLTCGEDGNIKLWELPQKLKRYQFEKSKTSTSNSAHKDEARAIKKDHSSKSRKDRRFKPY</sequence>
<evidence type="ECO:0000256" key="2">
    <source>
        <dbReference type="ARBA" id="ARBA00022737"/>
    </source>
</evidence>
<dbReference type="PROSITE" id="PS50082">
    <property type="entry name" value="WD_REPEATS_2"/>
    <property type="match status" value="1"/>
</dbReference>
<dbReference type="PANTHER" id="PTHR22889">
    <property type="entry name" value="WD REPEAT-CONTAINING PROTEIN 89"/>
    <property type="match status" value="1"/>
</dbReference>
<evidence type="ECO:0008006" key="7">
    <source>
        <dbReference type="Google" id="ProtNLM"/>
    </source>
</evidence>
<dbReference type="Proteomes" id="UP001202479">
    <property type="component" value="Unassembled WGS sequence"/>
</dbReference>
<accession>A0AAI9SVV9</accession>
<dbReference type="SMART" id="SM00320">
    <property type="entry name" value="WD40"/>
    <property type="match status" value="4"/>
</dbReference>
<dbReference type="AlphaFoldDB" id="A0AAI9SVV9"/>
<name>A0AAI9SVV9_9ASCO</name>
<organism evidence="5 6">
    <name type="scientific">Candida oxycetoniae</name>
    <dbReference type="NCBI Taxonomy" id="497107"/>
    <lineage>
        <taxon>Eukaryota</taxon>
        <taxon>Fungi</taxon>
        <taxon>Dikarya</taxon>
        <taxon>Ascomycota</taxon>
        <taxon>Saccharomycotina</taxon>
        <taxon>Pichiomycetes</taxon>
        <taxon>Debaryomycetaceae</taxon>
        <taxon>Candida/Lodderomyces clade</taxon>
        <taxon>Candida</taxon>
    </lineage>
</organism>
<dbReference type="InterPro" id="IPR036322">
    <property type="entry name" value="WD40_repeat_dom_sf"/>
</dbReference>
<gene>
    <name evidence="5" type="ORF">KGF56_003202</name>
</gene>
<dbReference type="GeneID" id="73380819"/>
<comment type="caution">
    <text evidence="5">The sequence shown here is derived from an EMBL/GenBank/DDBJ whole genome shotgun (WGS) entry which is preliminary data.</text>
</comment>
<proteinExistence type="predicted"/>
<keyword evidence="2" id="KW-0677">Repeat</keyword>